<feature type="signal peptide" evidence="1">
    <location>
        <begin position="1"/>
        <end position="29"/>
    </location>
</feature>
<name>A0ABW1F0G4_9ACTN</name>
<dbReference type="Proteomes" id="UP001596067">
    <property type="component" value="Unassembled WGS sequence"/>
</dbReference>
<dbReference type="InterPro" id="IPR012674">
    <property type="entry name" value="Calycin"/>
</dbReference>
<dbReference type="Gene3D" id="2.40.128.20">
    <property type="match status" value="1"/>
</dbReference>
<dbReference type="RefSeq" id="WP_345328774.1">
    <property type="nucleotide sequence ID" value="NZ_BAAAVH010000056.1"/>
</dbReference>
<dbReference type="InterPro" id="IPR053892">
    <property type="entry name" value="MoaF-like"/>
</dbReference>
<evidence type="ECO:0000313" key="3">
    <source>
        <dbReference type="EMBL" id="MFC5887338.1"/>
    </source>
</evidence>
<organism evidence="3 4">
    <name type="scientific">Kitasatospora aburaviensis</name>
    <dbReference type="NCBI Taxonomy" id="67265"/>
    <lineage>
        <taxon>Bacteria</taxon>
        <taxon>Bacillati</taxon>
        <taxon>Actinomycetota</taxon>
        <taxon>Actinomycetes</taxon>
        <taxon>Kitasatosporales</taxon>
        <taxon>Streptomycetaceae</taxon>
        <taxon>Kitasatospora</taxon>
    </lineage>
</organism>
<dbReference type="EMBL" id="JBHSOD010000026">
    <property type="protein sequence ID" value="MFC5887338.1"/>
    <property type="molecule type" value="Genomic_DNA"/>
</dbReference>
<accession>A0ABW1F0G4</accession>
<keyword evidence="4" id="KW-1185">Reference proteome</keyword>
<evidence type="ECO:0000313" key="4">
    <source>
        <dbReference type="Proteomes" id="UP001596067"/>
    </source>
</evidence>
<keyword evidence="1" id="KW-0732">Signal</keyword>
<feature type="chain" id="PRO_5045260242" description="MoaF-like domain-containing protein" evidence="1">
    <location>
        <begin position="30"/>
        <end position="151"/>
    </location>
</feature>
<evidence type="ECO:0000259" key="2">
    <source>
        <dbReference type="Pfam" id="PF22036"/>
    </source>
</evidence>
<dbReference type="Pfam" id="PF22036">
    <property type="entry name" value="MoaF_like"/>
    <property type="match status" value="1"/>
</dbReference>
<evidence type="ECO:0000256" key="1">
    <source>
        <dbReference type="SAM" id="SignalP"/>
    </source>
</evidence>
<feature type="domain" description="MoaF-like" evidence="2">
    <location>
        <begin position="49"/>
        <end position="137"/>
    </location>
</feature>
<comment type="caution">
    <text evidence="3">The sequence shown here is derived from an EMBL/GenBank/DDBJ whole genome shotgun (WGS) entry which is preliminary data.</text>
</comment>
<proteinExistence type="predicted"/>
<protein>
    <recommendedName>
        <fullName evidence="2">MoaF-like domain-containing protein</fullName>
    </recommendedName>
</protein>
<reference evidence="4" key="1">
    <citation type="journal article" date="2019" name="Int. J. Syst. Evol. Microbiol.">
        <title>The Global Catalogue of Microorganisms (GCM) 10K type strain sequencing project: providing services to taxonomists for standard genome sequencing and annotation.</title>
        <authorList>
            <consortium name="The Broad Institute Genomics Platform"/>
            <consortium name="The Broad Institute Genome Sequencing Center for Infectious Disease"/>
            <person name="Wu L."/>
            <person name="Ma J."/>
        </authorList>
    </citation>
    <scope>NUCLEOTIDE SEQUENCE [LARGE SCALE GENOMIC DNA]</scope>
    <source>
        <strain evidence="4">CGMCC 4.1469</strain>
    </source>
</reference>
<sequence>MKRQFVALAAAAALTLAGTASLVASQASAADLNPSTVSHGRADHLPPFAGHAYLVTVETGAVYRNTFSADGKSVTGLTVKGPNVGRTFTAPDLSVQTGGRQYFISWIEPGDVTVSQVVDFDKHTVEFYVTSTDSTGTRSGALYHATIARVS</sequence>
<gene>
    <name evidence="3" type="ORF">ACFP0N_20420</name>
</gene>